<evidence type="ECO:0000256" key="4">
    <source>
        <dbReference type="SAM" id="SignalP"/>
    </source>
</evidence>
<dbReference type="InterPro" id="IPR000070">
    <property type="entry name" value="Pectinesterase_cat"/>
</dbReference>
<evidence type="ECO:0000259" key="5">
    <source>
        <dbReference type="Pfam" id="PF01095"/>
    </source>
</evidence>
<dbReference type="OrthoDB" id="9804686at2"/>
<feature type="signal peptide" evidence="4">
    <location>
        <begin position="1"/>
        <end position="23"/>
    </location>
</feature>
<evidence type="ECO:0000256" key="3">
    <source>
        <dbReference type="ARBA" id="ARBA00023085"/>
    </source>
</evidence>
<evidence type="ECO:0000256" key="2">
    <source>
        <dbReference type="ARBA" id="ARBA00022801"/>
    </source>
</evidence>
<proteinExistence type="inferred from homology"/>
<dbReference type="SUPFAM" id="SSF51126">
    <property type="entry name" value="Pectin lyase-like"/>
    <property type="match status" value="1"/>
</dbReference>
<keyword evidence="4" id="KW-0732">Signal</keyword>
<dbReference type="PANTHER" id="PTHR31321:SF57">
    <property type="entry name" value="PECTINESTERASE 53-RELATED"/>
    <property type="match status" value="1"/>
</dbReference>
<dbReference type="Proteomes" id="UP000290253">
    <property type="component" value="Unassembled WGS sequence"/>
</dbReference>
<comment type="caution">
    <text evidence="6">The sequence shown here is derived from an EMBL/GenBank/DDBJ whole genome shotgun (WGS) entry which is preliminary data.</text>
</comment>
<feature type="domain" description="Pectinesterase catalytic" evidence="5">
    <location>
        <begin position="38"/>
        <end position="318"/>
    </location>
</feature>
<gene>
    <name evidence="6" type="ORF">ESZ00_16110</name>
</gene>
<dbReference type="PANTHER" id="PTHR31321">
    <property type="entry name" value="ACYL-COA THIOESTER HYDROLASE YBHC-RELATED"/>
    <property type="match status" value="1"/>
</dbReference>
<accession>A0A4Q1SC41</accession>
<dbReference type="RefSeq" id="WP_129209322.1">
    <property type="nucleotide sequence ID" value="NZ_BMGU01000005.1"/>
</dbReference>
<comment type="similarity">
    <text evidence="1">Belongs to the pectinesterase family.</text>
</comment>
<dbReference type="Pfam" id="PF01095">
    <property type="entry name" value="Pectinesterase"/>
    <property type="match status" value="1"/>
</dbReference>
<dbReference type="GO" id="GO:0009279">
    <property type="term" value="C:cell outer membrane"/>
    <property type="evidence" value="ECO:0007669"/>
    <property type="project" value="TreeGrafter"/>
</dbReference>
<organism evidence="6 7">
    <name type="scientific">Silvibacterium dinghuense</name>
    <dbReference type="NCBI Taxonomy" id="1560006"/>
    <lineage>
        <taxon>Bacteria</taxon>
        <taxon>Pseudomonadati</taxon>
        <taxon>Acidobacteriota</taxon>
        <taxon>Terriglobia</taxon>
        <taxon>Terriglobales</taxon>
        <taxon>Acidobacteriaceae</taxon>
        <taxon>Silvibacterium</taxon>
    </lineage>
</organism>
<name>A0A4Q1SC41_9BACT</name>
<dbReference type="GO" id="GO:0030599">
    <property type="term" value="F:pectinesterase activity"/>
    <property type="evidence" value="ECO:0007669"/>
    <property type="project" value="InterPro"/>
</dbReference>
<evidence type="ECO:0000313" key="7">
    <source>
        <dbReference type="Proteomes" id="UP000290253"/>
    </source>
</evidence>
<keyword evidence="3" id="KW-0063">Aspartyl esterase</keyword>
<dbReference type="AlphaFoldDB" id="A0A4Q1SC41"/>
<keyword evidence="2" id="KW-0378">Hydrolase</keyword>
<dbReference type="Gene3D" id="2.160.20.10">
    <property type="entry name" value="Single-stranded right-handed beta-helix, Pectin lyase-like"/>
    <property type="match status" value="1"/>
</dbReference>
<keyword evidence="7" id="KW-1185">Reference proteome</keyword>
<sequence length="331" mass="36328">MRSYLLASFAMLCFSLAPFAALAQDIHVQVSKQYKLSPDDAYHFPTIMNALDHAPDVPPGARLYIEIAPGTYAERIYVSHDRPRTTLVGIGKDPSDVVITAAQNVKTAQSTFFSETMEILADDFQADNLTVENAAGATGQALAVSVTADRTIFKRCRLLGYQDTVFAQYGRQYYTDTYISGAVDFLFGNAPAVFDHSEIHATAPGYLTAQGRTNATQPTGYVIVNSKLTHDAIPEGRSLLLGRAWRSYARVVIMHSEIAAGFDPRGWNNWGKDTKNIDYAEYENTGPGADTTGRVSWMHKLTAAEAQAYEPKNFLAGDDHWNPEAVAAKMP</sequence>
<dbReference type="GO" id="GO:0042545">
    <property type="term" value="P:cell wall modification"/>
    <property type="evidence" value="ECO:0007669"/>
    <property type="project" value="InterPro"/>
</dbReference>
<protein>
    <submittedName>
        <fullName evidence="6">Pectin esterase</fullName>
    </submittedName>
</protein>
<reference evidence="6 7" key="1">
    <citation type="journal article" date="2016" name="Int. J. Syst. Evol. Microbiol.">
        <title>Acidipila dinghuensis sp. nov., an acidobacterium isolated from forest soil.</title>
        <authorList>
            <person name="Jiang Y.W."/>
            <person name="Wang J."/>
            <person name="Chen M.H."/>
            <person name="Lv Y.Y."/>
            <person name="Qiu L.H."/>
        </authorList>
    </citation>
    <scope>NUCLEOTIDE SEQUENCE [LARGE SCALE GENOMIC DNA]</scope>
    <source>
        <strain evidence="6 7">DHOF10</strain>
    </source>
</reference>
<dbReference type="EMBL" id="SDMK01000003">
    <property type="protein sequence ID" value="RXS94585.1"/>
    <property type="molecule type" value="Genomic_DNA"/>
</dbReference>
<evidence type="ECO:0000256" key="1">
    <source>
        <dbReference type="ARBA" id="ARBA00008891"/>
    </source>
</evidence>
<dbReference type="InterPro" id="IPR011050">
    <property type="entry name" value="Pectin_lyase_fold/virulence"/>
</dbReference>
<evidence type="ECO:0000313" key="6">
    <source>
        <dbReference type="EMBL" id="RXS94585.1"/>
    </source>
</evidence>
<dbReference type="InterPro" id="IPR012334">
    <property type="entry name" value="Pectin_lyas_fold"/>
</dbReference>
<feature type="chain" id="PRO_5020195589" evidence="4">
    <location>
        <begin position="24"/>
        <end position="331"/>
    </location>
</feature>